<dbReference type="GO" id="GO:0015385">
    <property type="term" value="F:sodium:proton antiporter activity"/>
    <property type="evidence" value="ECO:0007669"/>
    <property type="project" value="TreeGrafter"/>
</dbReference>
<reference evidence="11" key="3">
    <citation type="submission" date="2018-04" db="EMBL/GenBank/DDBJ databases">
        <authorList>
            <person name="Go L.Y."/>
            <person name="Mitchell J.A."/>
        </authorList>
    </citation>
    <scope>NUCLEOTIDE SEQUENCE</scope>
    <source>
        <strain evidence="11">BSAS1 3</strain>
    </source>
</reference>
<dbReference type="Proteomes" id="UP000243591">
    <property type="component" value="Chromosome"/>
</dbReference>
<evidence type="ECO:0000256" key="4">
    <source>
        <dbReference type="ARBA" id="ARBA00022475"/>
    </source>
</evidence>
<dbReference type="EMBL" id="OUNC01000015">
    <property type="protein sequence ID" value="SPP28514.1"/>
    <property type="molecule type" value="Genomic_DNA"/>
</dbReference>
<dbReference type="EMBL" id="CP023483">
    <property type="protein sequence ID" value="ATF26244.1"/>
    <property type="molecule type" value="Genomic_DNA"/>
</dbReference>
<name>A0A1D2KGC7_BROTH</name>
<keyword evidence="7 8" id="KW-0472">Membrane</keyword>
<dbReference type="AlphaFoldDB" id="A0A1D2KGC7"/>
<evidence type="ECO:0000313" key="10">
    <source>
        <dbReference type="EMBL" id="ATF26244.1"/>
    </source>
</evidence>
<reference evidence="10 12" key="1">
    <citation type="submission" date="2017-09" db="EMBL/GenBank/DDBJ databases">
        <title>Complete Genome Sequences of Two Strains of the Meat Spoilage Bacterium Brochothrix thermosphacta Isolated from Ground Chicken.</title>
        <authorList>
            <person name="Paoli G.C."/>
            <person name="Wijey C."/>
            <person name="Chen C.-Y."/>
            <person name="Nguyen L."/>
            <person name="Yan X."/>
            <person name="Irwin P.L."/>
        </authorList>
    </citation>
    <scope>NUCLEOTIDE SEQUENCE [LARGE SCALE GENOMIC DNA]</scope>
    <source>
        <strain evidence="10 12">BI</strain>
    </source>
</reference>
<evidence type="ECO:0000256" key="3">
    <source>
        <dbReference type="ARBA" id="ARBA00022448"/>
    </source>
</evidence>
<keyword evidence="12" id="KW-1185">Reference proteome</keyword>
<feature type="transmembrane region" description="Helical" evidence="9">
    <location>
        <begin position="6"/>
        <end position="23"/>
    </location>
</feature>
<evidence type="ECO:0000256" key="1">
    <source>
        <dbReference type="ARBA" id="ARBA00004651"/>
    </source>
</evidence>
<protein>
    <submittedName>
        <fullName evidence="11">Efflux transporter for Na+ and cholate</fullName>
    </submittedName>
    <submittedName>
        <fullName evidence="10">Na(+)/H(+) antiporter subunit F</fullName>
    </submittedName>
</protein>
<evidence type="ECO:0000256" key="9">
    <source>
        <dbReference type="SAM" id="Phobius"/>
    </source>
</evidence>
<organism evidence="10 12">
    <name type="scientific">Brochothrix thermosphacta</name>
    <name type="common">Microbacterium thermosphactum</name>
    <dbReference type="NCBI Taxonomy" id="2756"/>
    <lineage>
        <taxon>Bacteria</taxon>
        <taxon>Bacillati</taxon>
        <taxon>Bacillota</taxon>
        <taxon>Bacilli</taxon>
        <taxon>Bacillales</taxon>
        <taxon>Listeriaceae</taxon>
        <taxon>Brochothrix</taxon>
    </lineage>
</organism>
<dbReference type="GeneID" id="66537072"/>
<dbReference type="InterPro" id="IPR007208">
    <property type="entry name" value="MrpF/PhaF-like"/>
</dbReference>
<dbReference type="STRING" id="2756.BFR44_10440"/>
<dbReference type="GO" id="GO:0005886">
    <property type="term" value="C:plasma membrane"/>
    <property type="evidence" value="ECO:0007669"/>
    <property type="project" value="UniProtKB-SubCell"/>
</dbReference>
<keyword evidence="8" id="KW-0050">Antiport</keyword>
<accession>A0A1D2KGC7</accession>
<dbReference type="NCBIfam" id="NF009248">
    <property type="entry name" value="PRK12600.1"/>
    <property type="match status" value="1"/>
</dbReference>
<dbReference type="PANTHER" id="PTHR34702:SF1">
    <property type="entry name" value="NA(+)_H(+) ANTIPORTER SUBUNIT F"/>
    <property type="match status" value="1"/>
</dbReference>
<feature type="transmembrane region" description="Helical" evidence="9">
    <location>
        <begin position="35"/>
        <end position="55"/>
    </location>
</feature>
<dbReference type="PANTHER" id="PTHR34702">
    <property type="entry name" value="NA(+)/H(+) ANTIPORTER SUBUNIT F1"/>
    <property type="match status" value="1"/>
</dbReference>
<evidence type="ECO:0000256" key="2">
    <source>
        <dbReference type="ARBA" id="ARBA00009212"/>
    </source>
</evidence>
<comment type="similarity">
    <text evidence="2 8">Belongs to the CPA3 antiporters (TC 2.A.63) subunit F family.</text>
</comment>
<dbReference type="RefSeq" id="WP_029091918.1">
    <property type="nucleotide sequence ID" value="NZ_CBCPHX010000006.1"/>
</dbReference>
<keyword evidence="6 9" id="KW-1133">Transmembrane helix</keyword>
<sequence>MILQASIYISLVLFGVSILLFLYRVIKGYFIADRVLALDCIGIALVSIAALISMLQNTPVFVDVLLIIGLLAFIGTVSYARFEEKGKVIVRDRTKS</sequence>
<proteinExistence type="inferred from homology"/>
<dbReference type="Proteomes" id="UP000270190">
    <property type="component" value="Unassembled WGS sequence"/>
</dbReference>
<gene>
    <name evidence="11" type="primary">mrpF</name>
    <name evidence="11" type="ORF">BTBSAS_220011</name>
    <name evidence="10" type="ORF">CNY62_07480</name>
</gene>
<keyword evidence="4 8" id="KW-1003">Cell membrane</keyword>
<dbReference type="KEGG" id="bths:CNY62_07480"/>
<evidence type="ECO:0000313" key="13">
    <source>
        <dbReference type="Proteomes" id="UP000270190"/>
    </source>
</evidence>
<dbReference type="Pfam" id="PF04066">
    <property type="entry name" value="MrpF_PhaF"/>
    <property type="match status" value="1"/>
</dbReference>
<dbReference type="OrthoDB" id="9799958at2"/>
<keyword evidence="5 9" id="KW-0812">Transmembrane</keyword>
<keyword evidence="3 8" id="KW-0813">Transport</keyword>
<keyword evidence="8" id="KW-0406">Ion transport</keyword>
<evidence type="ECO:0000313" key="12">
    <source>
        <dbReference type="Proteomes" id="UP000243591"/>
    </source>
</evidence>
<feature type="transmembrane region" description="Helical" evidence="9">
    <location>
        <begin position="61"/>
        <end position="82"/>
    </location>
</feature>
<reference evidence="13" key="2">
    <citation type="submission" date="2018-04" db="EMBL/GenBank/DDBJ databases">
        <authorList>
            <person name="Illikoud N."/>
        </authorList>
    </citation>
    <scope>NUCLEOTIDE SEQUENCE [LARGE SCALE GENOMIC DNA]</scope>
</reference>
<comment type="subcellular location">
    <subcellularLocation>
        <location evidence="1 8">Cell membrane</location>
        <topology evidence="1 8">Multi-pass membrane protein</topology>
    </subcellularLocation>
</comment>
<evidence type="ECO:0000256" key="6">
    <source>
        <dbReference type="ARBA" id="ARBA00022989"/>
    </source>
</evidence>
<dbReference type="PIRSF" id="PIRSF028784">
    <property type="entry name" value="MrpF"/>
    <property type="match status" value="1"/>
</dbReference>
<evidence type="ECO:0000256" key="5">
    <source>
        <dbReference type="ARBA" id="ARBA00022692"/>
    </source>
</evidence>
<evidence type="ECO:0000256" key="8">
    <source>
        <dbReference type="PIRNR" id="PIRNR028784"/>
    </source>
</evidence>
<evidence type="ECO:0000313" key="11">
    <source>
        <dbReference type="EMBL" id="SPP28514.1"/>
    </source>
</evidence>
<evidence type="ECO:0000256" key="7">
    <source>
        <dbReference type="ARBA" id="ARBA00023136"/>
    </source>
</evidence>